<reference evidence="3" key="1">
    <citation type="journal article" date="2019" name="Int. J. Syst. Evol. Microbiol.">
        <title>The Global Catalogue of Microorganisms (GCM) 10K type strain sequencing project: providing services to taxonomists for standard genome sequencing and annotation.</title>
        <authorList>
            <consortium name="The Broad Institute Genomics Platform"/>
            <consortium name="The Broad Institute Genome Sequencing Center for Infectious Disease"/>
            <person name="Wu L."/>
            <person name="Ma J."/>
        </authorList>
    </citation>
    <scope>NUCLEOTIDE SEQUENCE [LARGE SCALE GENOMIC DNA]</scope>
    <source>
        <strain evidence="3">JCM 16703</strain>
    </source>
</reference>
<comment type="caution">
    <text evidence="2">The sequence shown here is derived from an EMBL/GenBank/DDBJ whole genome shotgun (WGS) entry which is preliminary data.</text>
</comment>
<evidence type="ECO:0000313" key="3">
    <source>
        <dbReference type="Proteomes" id="UP001501495"/>
    </source>
</evidence>
<dbReference type="RefSeq" id="WP_344733639.1">
    <property type="nucleotide sequence ID" value="NZ_BAAAZH010000016.1"/>
</dbReference>
<keyword evidence="1" id="KW-0472">Membrane</keyword>
<dbReference type="Proteomes" id="UP001501495">
    <property type="component" value="Unassembled WGS sequence"/>
</dbReference>
<accession>A0ABP7XJT7</accession>
<gene>
    <name evidence="2" type="ORF">GCM10022215_24060</name>
</gene>
<name>A0ABP7XJT7_9ACTN</name>
<feature type="transmembrane region" description="Helical" evidence="1">
    <location>
        <begin position="28"/>
        <end position="52"/>
    </location>
</feature>
<keyword evidence="1" id="KW-0812">Transmembrane</keyword>
<sequence length="167" mass="17811">MTSPRRTGLRLRINAALHAISESETYRLYAPVIAGVCVFVATCSSIGTFAVYRTQAEEATRRVQAIAGIQQCFDEYAAASSATSKAVRRASVAVSEATAKRDAALNRWAGTVLAFIGGRTDLDDVMAAITAFTAAGHRLDVAADRLDLVRETHPVPDPPSSFCPVQP</sequence>
<evidence type="ECO:0000313" key="2">
    <source>
        <dbReference type="EMBL" id="GAA4120437.1"/>
    </source>
</evidence>
<keyword evidence="1" id="KW-1133">Transmembrane helix</keyword>
<proteinExistence type="predicted"/>
<dbReference type="EMBL" id="BAAAZH010000016">
    <property type="protein sequence ID" value="GAA4120437.1"/>
    <property type="molecule type" value="Genomic_DNA"/>
</dbReference>
<keyword evidence="3" id="KW-1185">Reference proteome</keyword>
<evidence type="ECO:0000256" key="1">
    <source>
        <dbReference type="SAM" id="Phobius"/>
    </source>
</evidence>
<protein>
    <submittedName>
        <fullName evidence="2">Uncharacterized protein</fullName>
    </submittedName>
</protein>
<organism evidence="2 3">
    <name type="scientific">Nocardioides fonticola</name>
    <dbReference type="NCBI Taxonomy" id="450363"/>
    <lineage>
        <taxon>Bacteria</taxon>
        <taxon>Bacillati</taxon>
        <taxon>Actinomycetota</taxon>
        <taxon>Actinomycetes</taxon>
        <taxon>Propionibacteriales</taxon>
        <taxon>Nocardioidaceae</taxon>
        <taxon>Nocardioides</taxon>
    </lineage>
</organism>